<name>A1ZMA6_MICM2</name>
<dbReference type="Gene3D" id="2.60.120.10">
    <property type="entry name" value="Jelly Rolls"/>
    <property type="match status" value="1"/>
</dbReference>
<sequence>MHPLFAHISQEVAITPDDFNQTLHYFDHIHCKKKQLMIRAGESVSRQYFVIKGCLRSFLIDDHDREYTVQFGIENWWMSDFTAYFTGAKSILYLECIENCELLAISKSSMDKLYTYVPTLEHFFRQKLERAFVSFQKRIISNLHKSAEERYYDFLAQYPDIEQRVRNYQIASYLGITPESLSRIRTGRTQKG</sequence>
<organism evidence="1 2">
    <name type="scientific">Microscilla marina ATCC 23134</name>
    <dbReference type="NCBI Taxonomy" id="313606"/>
    <lineage>
        <taxon>Bacteria</taxon>
        <taxon>Pseudomonadati</taxon>
        <taxon>Bacteroidota</taxon>
        <taxon>Cytophagia</taxon>
        <taxon>Cytophagales</taxon>
        <taxon>Microscillaceae</taxon>
        <taxon>Microscilla</taxon>
    </lineage>
</organism>
<evidence type="ECO:0000313" key="2">
    <source>
        <dbReference type="Proteomes" id="UP000004095"/>
    </source>
</evidence>
<accession>A1ZMA6</accession>
<evidence type="ECO:0000313" key="1">
    <source>
        <dbReference type="EMBL" id="EAY28638.1"/>
    </source>
</evidence>
<dbReference type="InterPro" id="IPR018490">
    <property type="entry name" value="cNMP-bd_dom_sf"/>
</dbReference>
<dbReference type="EMBL" id="AAWS01000015">
    <property type="protein sequence ID" value="EAY28638.1"/>
    <property type="molecule type" value="Genomic_DNA"/>
</dbReference>
<dbReference type="InterPro" id="IPR014710">
    <property type="entry name" value="RmlC-like_jellyroll"/>
</dbReference>
<dbReference type="AlphaFoldDB" id="A1ZMA6"/>
<protein>
    <submittedName>
        <fullName evidence="1">Uncharacterized protein</fullName>
    </submittedName>
</protein>
<dbReference type="RefSeq" id="WP_002697941.1">
    <property type="nucleotide sequence ID" value="NZ_AAWS01000015.1"/>
</dbReference>
<reference evidence="1 2" key="1">
    <citation type="submission" date="2007-01" db="EMBL/GenBank/DDBJ databases">
        <authorList>
            <person name="Haygood M."/>
            <person name="Podell S."/>
            <person name="Anderson C."/>
            <person name="Hopkinson B."/>
            <person name="Roe K."/>
            <person name="Barbeau K."/>
            <person name="Gaasterland T."/>
            <person name="Ferriera S."/>
            <person name="Johnson J."/>
            <person name="Kravitz S."/>
            <person name="Beeson K."/>
            <person name="Sutton G."/>
            <person name="Rogers Y.-H."/>
            <person name="Friedman R."/>
            <person name="Frazier M."/>
            <person name="Venter J.C."/>
        </authorList>
    </citation>
    <scope>NUCLEOTIDE SEQUENCE [LARGE SCALE GENOMIC DNA]</scope>
    <source>
        <strain evidence="1 2">ATCC 23134</strain>
    </source>
</reference>
<dbReference type="SUPFAM" id="SSF51206">
    <property type="entry name" value="cAMP-binding domain-like"/>
    <property type="match status" value="1"/>
</dbReference>
<dbReference type="Proteomes" id="UP000004095">
    <property type="component" value="Unassembled WGS sequence"/>
</dbReference>
<gene>
    <name evidence="1" type="ORF">M23134_04485</name>
</gene>
<proteinExistence type="predicted"/>
<dbReference type="eggNOG" id="COG0664">
    <property type="taxonomic scope" value="Bacteria"/>
</dbReference>
<comment type="caution">
    <text evidence="1">The sequence shown here is derived from an EMBL/GenBank/DDBJ whole genome shotgun (WGS) entry which is preliminary data.</text>
</comment>
<keyword evidence="2" id="KW-1185">Reference proteome</keyword>